<feature type="compositionally biased region" description="Basic and acidic residues" evidence="2">
    <location>
        <begin position="280"/>
        <end position="293"/>
    </location>
</feature>
<dbReference type="EMBL" id="SOCE01000003">
    <property type="protein sequence ID" value="TDU82552.1"/>
    <property type="molecule type" value="Genomic_DNA"/>
</dbReference>
<keyword evidence="3" id="KW-0812">Transmembrane</keyword>
<organism evidence="5 6">
    <name type="scientific">Kribbella voronezhensis</name>
    <dbReference type="NCBI Taxonomy" id="2512212"/>
    <lineage>
        <taxon>Bacteria</taxon>
        <taxon>Bacillati</taxon>
        <taxon>Actinomycetota</taxon>
        <taxon>Actinomycetes</taxon>
        <taxon>Propionibacteriales</taxon>
        <taxon>Kribbellaceae</taxon>
        <taxon>Kribbella</taxon>
    </lineage>
</organism>
<evidence type="ECO:0000256" key="1">
    <source>
        <dbReference type="ARBA" id="ARBA00022729"/>
    </source>
</evidence>
<keyword evidence="3" id="KW-1133">Transmembrane helix</keyword>
<accession>A0A4R7STF3</accession>
<dbReference type="PANTHER" id="PTHR21666:SF289">
    <property type="entry name" value="L-ALA--D-GLU ENDOPEPTIDASE"/>
    <property type="match status" value="1"/>
</dbReference>
<feature type="domain" description="M23ase beta-sheet core" evidence="4">
    <location>
        <begin position="135"/>
        <end position="228"/>
    </location>
</feature>
<dbReference type="CDD" id="cd12797">
    <property type="entry name" value="M23_peptidase"/>
    <property type="match status" value="1"/>
</dbReference>
<proteinExistence type="predicted"/>
<evidence type="ECO:0000256" key="2">
    <source>
        <dbReference type="SAM" id="MobiDB-lite"/>
    </source>
</evidence>
<dbReference type="Proteomes" id="UP000295151">
    <property type="component" value="Unassembled WGS sequence"/>
</dbReference>
<evidence type="ECO:0000313" key="6">
    <source>
        <dbReference type="Proteomes" id="UP000295151"/>
    </source>
</evidence>
<gene>
    <name evidence="5" type="ORF">EV138_7447</name>
</gene>
<reference evidence="5 6" key="1">
    <citation type="submission" date="2019-03" db="EMBL/GenBank/DDBJ databases">
        <title>Genomic Encyclopedia of Type Strains, Phase III (KMG-III): the genomes of soil and plant-associated and newly described type strains.</title>
        <authorList>
            <person name="Whitman W."/>
        </authorList>
    </citation>
    <scope>NUCLEOTIDE SEQUENCE [LARGE SCALE GENOMIC DNA]</scope>
    <source>
        <strain evidence="5 6">VKM Ac-2575</strain>
    </source>
</reference>
<evidence type="ECO:0000256" key="3">
    <source>
        <dbReference type="SAM" id="Phobius"/>
    </source>
</evidence>
<keyword evidence="1" id="KW-0732">Signal</keyword>
<dbReference type="Pfam" id="PF01551">
    <property type="entry name" value="Peptidase_M23"/>
    <property type="match status" value="1"/>
</dbReference>
<protein>
    <submittedName>
        <fullName evidence="5">Peptidase M23-like protein</fullName>
    </submittedName>
</protein>
<keyword evidence="6" id="KW-1185">Reference proteome</keyword>
<dbReference type="PANTHER" id="PTHR21666">
    <property type="entry name" value="PEPTIDASE-RELATED"/>
    <property type="match status" value="1"/>
</dbReference>
<dbReference type="Gene3D" id="2.70.70.10">
    <property type="entry name" value="Glucose Permease (Domain IIA)"/>
    <property type="match status" value="1"/>
</dbReference>
<dbReference type="SUPFAM" id="SSF51261">
    <property type="entry name" value="Duplicated hybrid motif"/>
    <property type="match status" value="1"/>
</dbReference>
<comment type="caution">
    <text evidence="5">The sequence shown here is derived from an EMBL/GenBank/DDBJ whole genome shotgun (WGS) entry which is preliminary data.</text>
</comment>
<name>A0A4R7STF3_9ACTN</name>
<dbReference type="GO" id="GO:0004222">
    <property type="term" value="F:metalloendopeptidase activity"/>
    <property type="evidence" value="ECO:0007669"/>
    <property type="project" value="TreeGrafter"/>
</dbReference>
<feature type="region of interest" description="Disordered" evidence="2">
    <location>
        <begin position="245"/>
        <end position="307"/>
    </location>
</feature>
<dbReference type="InterPro" id="IPR050570">
    <property type="entry name" value="Cell_wall_metabolism_enzyme"/>
</dbReference>
<evidence type="ECO:0000259" key="4">
    <source>
        <dbReference type="Pfam" id="PF01551"/>
    </source>
</evidence>
<keyword evidence="3" id="KW-0472">Membrane</keyword>
<dbReference type="InterPro" id="IPR011055">
    <property type="entry name" value="Dup_hybrid_motif"/>
</dbReference>
<dbReference type="InterPro" id="IPR016047">
    <property type="entry name" value="M23ase_b-sheet_dom"/>
</dbReference>
<feature type="transmembrane region" description="Helical" evidence="3">
    <location>
        <begin position="310"/>
        <end position="330"/>
    </location>
</feature>
<evidence type="ECO:0000313" key="5">
    <source>
        <dbReference type="EMBL" id="TDU82552.1"/>
    </source>
</evidence>
<sequence>MQACVVDPLAWDASKSLRDAGPQVEPACPLSTAPQSTGCSWSVPRHIPSMKPTQQTPARRTHLPAASVSRAAARRGALLAATLSAFAAVALALALPPPATAAPPGAEPSPAVWPLTPRPEIVRGFELPAKPWLPGHRGLDLSGSPGQPVLSATKGTITYAGPLAGRGVVVVTNGPLRTTYEPVIASTHVGATVAPGDQLGTLSSAGTHCPPRTCLHWGLRRAATYLNPLTLLTASPVRLLPLAPPPTTGHLLSTNSSTSTAEPQANDPLDPRTSPPVLSPDRDPEPGFHHDSGRGSGDASTPGSLRGSGLAPAVVVGLSAALTLAGGLLIRRH</sequence>
<feature type="compositionally biased region" description="Polar residues" evidence="2">
    <location>
        <begin position="250"/>
        <end position="263"/>
    </location>
</feature>
<dbReference type="AlphaFoldDB" id="A0A4R7STF3"/>